<organism evidence="2">
    <name type="scientific">Thermococcus litoralis</name>
    <dbReference type="NCBI Taxonomy" id="2265"/>
    <lineage>
        <taxon>Archaea</taxon>
        <taxon>Methanobacteriati</taxon>
        <taxon>Methanobacteriota</taxon>
        <taxon>Thermococci</taxon>
        <taxon>Thermococcales</taxon>
        <taxon>Thermococcaceae</taxon>
        <taxon>Thermococcus</taxon>
    </lineage>
</organism>
<dbReference type="InterPro" id="IPR012340">
    <property type="entry name" value="NA-bd_OB-fold"/>
</dbReference>
<evidence type="ECO:0000259" key="1">
    <source>
        <dbReference type="Pfam" id="PF01336"/>
    </source>
</evidence>
<accession>A0A7C5P1N6</accession>
<dbReference type="GO" id="GO:0016874">
    <property type="term" value="F:ligase activity"/>
    <property type="evidence" value="ECO:0007669"/>
    <property type="project" value="UniProtKB-KW"/>
</dbReference>
<dbReference type="Pfam" id="PF01336">
    <property type="entry name" value="tRNA_anti-codon"/>
    <property type="match status" value="1"/>
</dbReference>
<feature type="non-terminal residue" evidence="2">
    <location>
        <position position="72"/>
    </location>
</feature>
<name>A0A7C5P1N6_THELI</name>
<dbReference type="SUPFAM" id="SSF50249">
    <property type="entry name" value="Nucleic acid-binding proteins"/>
    <property type="match status" value="1"/>
</dbReference>
<dbReference type="InterPro" id="IPR004365">
    <property type="entry name" value="NA-bd_OB_tRNA"/>
</dbReference>
<dbReference type="Gene3D" id="2.40.50.140">
    <property type="entry name" value="Nucleic acid-binding proteins"/>
    <property type="match status" value="1"/>
</dbReference>
<dbReference type="EMBL" id="DRTU01000102">
    <property type="protein sequence ID" value="HHI00349.1"/>
    <property type="molecule type" value="Genomic_DNA"/>
</dbReference>
<sequence length="72" mass="8351">MYRTHYSSQITEELNGKKVKVAGWVHEVRDLGGIKFVWLRDREGIVQITAPKKKVNEEIFLIIPKLNSEDVV</sequence>
<dbReference type="AlphaFoldDB" id="A0A7C5P1N6"/>
<feature type="domain" description="OB" evidence="1">
    <location>
        <begin position="19"/>
        <end position="72"/>
    </location>
</feature>
<reference evidence="2" key="1">
    <citation type="journal article" date="2020" name="mSystems">
        <title>Genome- and Community-Level Interaction Insights into Carbon Utilization and Element Cycling Functions of Hydrothermarchaeota in Hydrothermal Sediment.</title>
        <authorList>
            <person name="Zhou Z."/>
            <person name="Liu Y."/>
            <person name="Xu W."/>
            <person name="Pan J."/>
            <person name="Luo Z.H."/>
            <person name="Li M."/>
        </authorList>
    </citation>
    <scope>NUCLEOTIDE SEQUENCE [LARGE SCALE GENOMIC DNA]</scope>
    <source>
        <strain evidence="2">HyVt-93</strain>
    </source>
</reference>
<protein>
    <submittedName>
        <fullName evidence="2">Aspartate--tRNA(Asn) ligase</fullName>
    </submittedName>
</protein>
<comment type="caution">
    <text evidence="2">The sequence shown here is derived from an EMBL/GenBank/DDBJ whole genome shotgun (WGS) entry which is preliminary data.</text>
</comment>
<dbReference type="Proteomes" id="UP000886217">
    <property type="component" value="Unassembled WGS sequence"/>
</dbReference>
<gene>
    <name evidence="2" type="primary">aspC</name>
    <name evidence="2" type="ORF">ENL40_02550</name>
</gene>
<evidence type="ECO:0000313" key="2">
    <source>
        <dbReference type="EMBL" id="HHI00349.1"/>
    </source>
</evidence>
<proteinExistence type="predicted"/>
<keyword evidence="2" id="KW-0436">Ligase</keyword>
<dbReference type="GO" id="GO:0003676">
    <property type="term" value="F:nucleic acid binding"/>
    <property type="evidence" value="ECO:0007669"/>
    <property type="project" value="InterPro"/>
</dbReference>